<organism evidence="1 2">
    <name type="scientific">Streptomyces qinglanensis</name>
    <dbReference type="NCBI Taxonomy" id="943816"/>
    <lineage>
        <taxon>Bacteria</taxon>
        <taxon>Bacillati</taxon>
        <taxon>Actinomycetota</taxon>
        <taxon>Actinomycetes</taxon>
        <taxon>Kitasatosporales</taxon>
        <taxon>Streptomycetaceae</taxon>
        <taxon>Streptomyces</taxon>
    </lineage>
</organism>
<dbReference type="RefSeq" id="WP_075001124.1">
    <property type="nucleotide sequence ID" value="NZ_FOGO01000007.1"/>
</dbReference>
<reference evidence="2" key="1">
    <citation type="submission" date="2016-10" db="EMBL/GenBank/DDBJ databases">
        <authorList>
            <person name="Varghese N."/>
            <person name="Submissions S."/>
        </authorList>
    </citation>
    <scope>NUCLEOTIDE SEQUENCE [LARGE SCALE GENOMIC DNA]</scope>
    <source>
        <strain evidence="2">CGMCC 4.6825</strain>
    </source>
</reference>
<name>A0A1H9U1F4_9ACTN</name>
<dbReference type="EMBL" id="FOGO01000007">
    <property type="protein sequence ID" value="SES03108.1"/>
    <property type="molecule type" value="Genomic_DNA"/>
</dbReference>
<evidence type="ECO:0000313" key="1">
    <source>
        <dbReference type="EMBL" id="SES03108.1"/>
    </source>
</evidence>
<keyword evidence="2" id="KW-1185">Reference proteome</keyword>
<accession>A0A1H9U1F4</accession>
<evidence type="ECO:0000313" key="2">
    <source>
        <dbReference type="Proteomes" id="UP000182841"/>
    </source>
</evidence>
<dbReference type="OrthoDB" id="4230138at2"/>
<sequence length="112" mass="12363">MTTTTDYGTWCNHGDRYNVSVEASILDAINGGDSDWQQRMETSGALDRIASDYRKAIDNVLPEGISIAGNEFIGLHHTDPDYTEEIGDFDIAGAIEDIDLFAIIERHDVDNA</sequence>
<dbReference type="AlphaFoldDB" id="A0A1H9U1F4"/>
<protein>
    <submittedName>
        <fullName evidence="1">Uncharacterized protein</fullName>
    </submittedName>
</protein>
<proteinExistence type="predicted"/>
<gene>
    <name evidence="1" type="ORF">SAMN05421870_107202</name>
</gene>
<dbReference type="Proteomes" id="UP000182841">
    <property type="component" value="Unassembled WGS sequence"/>
</dbReference>